<dbReference type="EMBL" id="CP080333">
    <property type="protein sequence ID" value="QYL15429.1"/>
    <property type="molecule type" value="Genomic_DNA"/>
</dbReference>
<sequence>MSIGACLLIYSVAVLIIGPSMLRSLTRSGHAPKCGVAAWLIAIGSVLVTWLTIVLLLIIDAIAHWQRRGSLVVSCIKFLCEIAAGNRGFAPQAILLALISAAVVGIAVFGVRFTRTVARLRIHAHGHAHAVRLVGRPTTERDVYVVDAAERVAYCVEGKPDTIVVTTATVAALASPELRAVVAHERAHLDGHHLRIVTVLRGLAAAFPHLALITQGVDEVSRLLEMCADDVAARRYGHAPLLTGLLALAGGAPASALGAADIAVLNRAERLALPPAQRVRVRAQAALTSASTLIAVAPVGTLVLGASGMLMCGG</sequence>
<gene>
    <name evidence="9" type="ORF">K0O64_20225</name>
</gene>
<proteinExistence type="inferred from homology"/>
<dbReference type="InterPro" id="IPR052173">
    <property type="entry name" value="Beta-lactam_resp_regulator"/>
</dbReference>
<reference evidence="9 10" key="1">
    <citation type="submission" date="2021-07" db="EMBL/GenBank/DDBJ databases">
        <title>Whole genome sequencing of non-tuberculosis mycobacteria type-strains.</title>
        <authorList>
            <person name="Igarashi Y."/>
            <person name="Osugi A."/>
            <person name="Mitarai S."/>
        </authorList>
    </citation>
    <scope>NUCLEOTIDE SEQUENCE [LARGE SCALE GENOMIC DNA]</scope>
    <source>
        <strain evidence="9 10">JCM 16370</strain>
    </source>
</reference>
<comment type="similarity">
    <text evidence="6">Belongs to the peptidase M48 family.</text>
</comment>
<evidence type="ECO:0000256" key="4">
    <source>
        <dbReference type="ARBA" id="ARBA00022833"/>
    </source>
</evidence>
<evidence type="ECO:0000313" key="10">
    <source>
        <dbReference type="Proteomes" id="UP000825367"/>
    </source>
</evidence>
<keyword evidence="5 6" id="KW-0482">Metalloprotease</keyword>
<keyword evidence="10" id="KW-1185">Reference proteome</keyword>
<evidence type="ECO:0000256" key="3">
    <source>
        <dbReference type="ARBA" id="ARBA00022801"/>
    </source>
</evidence>
<keyword evidence="3 6" id="KW-0378">Hydrolase</keyword>
<protein>
    <submittedName>
        <fullName evidence="9">M56 family metallopeptidase</fullName>
    </submittedName>
</protein>
<feature type="transmembrane region" description="Helical" evidence="7">
    <location>
        <begin position="71"/>
        <end position="89"/>
    </location>
</feature>
<feature type="transmembrane region" description="Helical" evidence="7">
    <location>
        <begin position="95"/>
        <end position="113"/>
    </location>
</feature>
<organism evidence="9 10">
    <name type="scientific">Mycolicibacterium pallens</name>
    <dbReference type="NCBI Taxonomy" id="370524"/>
    <lineage>
        <taxon>Bacteria</taxon>
        <taxon>Bacillati</taxon>
        <taxon>Actinomycetota</taxon>
        <taxon>Actinomycetes</taxon>
        <taxon>Mycobacteriales</taxon>
        <taxon>Mycobacteriaceae</taxon>
        <taxon>Mycolicibacterium</taxon>
    </lineage>
</organism>
<dbReference type="PANTHER" id="PTHR34978">
    <property type="entry name" value="POSSIBLE SENSOR-TRANSDUCER PROTEIN BLAR"/>
    <property type="match status" value="1"/>
</dbReference>
<dbReference type="RefSeq" id="WP_096311897.1">
    <property type="nucleotide sequence ID" value="NZ_BAAAVX010000030.1"/>
</dbReference>
<evidence type="ECO:0000259" key="8">
    <source>
        <dbReference type="Pfam" id="PF01435"/>
    </source>
</evidence>
<dbReference type="Gene3D" id="3.30.2010.10">
    <property type="entry name" value="Metalloproteases ('zincins'), catalytic domain"/>
    <property type="match status" value="1"/>
</dbReference>
<keyword evidence="7" id="KW-1133">Transmembrane helix</keyword>
<feature type="domain" description="Peptidase M48" evidence="8">
    <location>
        <begin position="121"/>
        <end position="200"/>
    </location>
</feature>
<feature type="transmembrane region" description="Helical" evidence="7">
    <location>
        <begin position="285"/>
        <end position="312"/>
    </location>
</feature>
<keyword evidence="1 6" id="KW-0645">Protease</keyword>
<evidence type="ECO:0000256" key="2">
    <source>
        <dbReference type="ARBA" id="ARBA00022723"/>
    </source>
</evidence>
<evidence type="ECO:0000256" key="7">
    <source>
        <dbReference type="SAM" id="Phobius"/>
    </source>
</evidence>
<keyword evidence="2" id="KW-0479">Metal-binding</keyword>
<dbReference type="InterPro" id="IPR001915">
    <property type="entry name" value="Peptidase_M48"/>
</dbReference>
<evidence type="ECO:0000256" key="5">
    <source>
        <dbReference type="ARBA" id="ARBA00023049"/>
    </source>
</evidence>
<dbReference type="PANTHER" id="PTHR34978:SF3">
    <property type="entry name" value="SLR0241 PROTEIN"/>
    <property type="match status" value="1"/>
</dbReference>
<keyword evidence="4 6" id="KW-0862">Zinc</keyword>
<feature type="transmembrane region" description="Helical" evidence="7">
    <location>
        <begin position="38"/>
        <end position="59"/>
    </location>
</feature>
<dbReference type="Proteomes" id="UP000825367">
    <property type="component" value="Chromosome"/>
</dbReference>
<evidence type="ECO:0000256" key="1">
    <source>
        <dbReference type="ARBA" id="ARBA00022670"/>
    </source>
</evidence>
<evidence type="ECO:0000313" key="9">
    <source>
        <dbReference type="EMBL" id="QYL15429.1"/>
    </source>
</evidence>
<accession>A0ABX8VCB4</accession>
<evidence type="ECO:0000256" key="6">
    <source>
        <dbReference type="RuleBase" id="RU003983"/>
    </source>
</evidence>
<dbReference type="Pfam" id="PF01435">
    <property type="entry name" value="Peptidase_M48"/>
    <property type="match status" value="1"/>
</dbReference>
<name>A0ABX8VCB4_9MYCO</name>
<keyword evidence="7" id="KW-0812">Transmembrane</keyword>
<dbReference type="CDD" id="cd07326">
    <property type="entry name" value="M56_BlaR1_MecR1_like"/>
    <property type="match status" value="1"/>
</dbReference>
<comment type="cofactor">
    <cofactor evidence="6">
        <name>Zn(2+)</name>
        <dbReference type="ChEBI" id="CHEBI:29105"/>
    </cofactor>
    <text evidence="6">Binds 1 zinc ion per subunit.</text>
</comment>
<keyword evidence="7" id="KW-0472">Membrane</keyword>